<keyword evidence="2" id="KW-1185">Reference proteome</keyword>
<dbReference type="Gene3D" id="1.25.40.10">
    <property type="entry name" value="Tetratricopeptide repeat domain"/>
    <property type="match status" value="1"/>
</dbReference>
<evidence type="ECO:0000313" key="1">
    <source>
        <dbReference type="EMBL" id="CAE7579575.1"/>
    </source>
</evidence>
<accession>A0A812URY1</accession>
<dbReference type="InterPro" id="IPR011990">
    <property type="entry name" value="TPR-like_helical_dom_sf"/>
</dbReference>
<protein>
    <submittedName>
        <fullName evidence="1">EMB2076 protein</fullName>
    </submittedName>
</protein>
<dbReference type="Proteomes" id="UP000649617">
    <property type="component" value="Unassembled WGS sequence"/>
</dbReference>
<sequence length="70" mass="7631">QIGADVISYNAAISACNAGGMWQQAVDLLMSLDECMIQADRISYNAAISACEKNQEWLLALRLLLQAGER</sequence>
<dbReference type="OrthoDB" id="444548at2759"/>
<feature type="non-terminal residue" evidence="1">
    <location>
        <position position="70"/>
    </location>
</feature>
<evidence type="ECO:0000313" key="2">
    <source>
        <dbReference type="Proteomes" id="UP000649617"/>
    </source>
</evidence>
<reference evidence="1" key="1">
    <citation type="submission" date="2021-02" db="EMBL/GenBank/DDBJ databases">
        <authorList>
            <person name="Dougan E. K."/>
            <person name="Rhodes N."/>
            <person name="Thang M."/>
            <person name="Chan C."/>
        </authorList>
    </citation>
    <scope>NUCLEOTIDE SEQUENCE</scope>
</reference>
<gene>
    <name evidence="1" type="primary">EMB2076</name>
    <name evidence="1" type="ORF">SPIL2461_LOCUS15564</name>
</gene>
<name>A0A812URY1_SYMPI</name>
<organism evidence="1 2">
    <name type="scientific">Symbiodinium pilosum</name>
    <name type="common">Dinoflagellate</name>
    <dbReference type="NCBI Taxonomy" id="2952"/>
    <lineage>
        <taxon>Eukaryota</taxon>
        <taxon>Sar</taxon>
        <taxon>Alveolata</taxon>
        <taxon>Dinophyceae</taxon>
        <taxon>Suessiales</taxon>
        <taxon>Symbiodiniaceae</taxon>
        <taxon>Symbiodinium</taxon>
    </lineage>
</organism>
<proteinExistence type="predicted"/>
<dbReference type="EMBL" id="CAJNIZ010038558">
    <property type="protein sequence ID" value="CAE7579575.1"/>
    <property type="molecule type" value="Genomic_DNA"/>
</dbReference>
<dbReference type="Pfam" id="PF01535">
    <property type="entry name" value="PPR"/>
    <property type="match status" value="2"/>
</dbReference>
<dbReference type="AlphaFoldDB" id="A0A812URY1"/>
<feature type="non-terminal residue" evidence="1">
    <location>
        <position position="1"/>
    </location>
</feature>
<dbReference type="InterPro" id="IPR002885">
    <property type="entry name" value="PPR_rpt"/>
</dbReference>
<comment type="caution">
    <text evidence="1">The sequence shown here is derived from an EMBL/GenBank/DDBJ whole genome shotgun (WGS) entry which is preliminary data.</text>
</comment>